<accession>A0ABX1BE66</accession>
<reference evidence="2 3" key="1">
    <citation type="submission" date="2020-03" db="EMBL/GenBank/DDBJ databases">
        <title>WGS of actinomycetes isolated from Thailand.</title>
        <authorList>
            <person name="Thawai C."/>
        </authorList>
    </citation>
    <scope>NUCLEOTIDE SEQUENCE [LARGE SCALE GENOMIC DNA]</scope>
    <source>
        <strain evidence="2 3">FMUSA5-5</strain>
    </source>
</reference>
<organism evidence="2 3">
    <name type="scientific">Nonomuraea composti</name>
    <dbReference type="NCBI Taxonomy" id="2720023"/>
    <lineage>
        <taxon>Bacteria</taxon>
        <taxon>Bacillati</taxon>
        <taxon>Actinomycetota</taxon>
        <taxon>Actinomycetes</taxon>
        <taxon>Streptosporangiales</taxon>
        <taxon>Streptosporangiaceae</taxon>
        <taxon>Nonomuraea</taxon>
    </lineage>
</organism>
<dbReference type="InterPro" id="IPR050471">
    <property type="entry name" value="AB_hydrolase"/>
</dbReference>
<dbReference type="InterPro" id="IPR029058">
    <property type="entry name" value="AB_hydrolase_fold"/>
</dbReference>
<proteinExistence type="predicted"/>
<dbReference type="Pfam" id="PF12697">
    <property type="entry name" value="Abhydrolase_6"/>
    <property type="match status" value="1"/>
</dbReference>
<dbReference type="SUPFAM" id="SSF53474">
    <property type="entry name" value="alpha/beta-Hydrolases"/>
    <property type="match status" value="1"/>
</dbReference>
<protein>
    <submittedName>
        <fullName evidence="2">Alpha/beta fold hydrolase</fullName>
    </submittedName>
</protein>
<comment type="caution">
    <text evidence="2">The sequence shown here is derived from an EMBL/GenBank/DDBJ whole genome shotgun (WGS) entry which is preliminary data.</text>
</comment>
<sequence length="264" mass="28133">MISDYAAVNGVSLYFERRGSGPAMLFIPGGGVDASHFAQVAELLADEFTIVTYDRRGYFRSRRPEDGTTIAEQADDVAGLLEALDLAPAIVWGGSLGGVILLDLISRRADLVATAIVHEPPLFSVLPQGEAMAAEITRQARSGDARKAMEEHASQALRDVFSRLTPGHRERLIANGEPFFGLDVPALTAYQLDAAALARTSVPVAVVAGAEGPLRGTSQWVADQVGTHVHDLAGGHMPYAVEPQATAQLLRRLSAGSQPSRQLR</sequence>
<feature type="domain" description="AB hydrolase-1" evidence="1">
    <location>
        <begin position="25"/>
        <end position="248"/>
    </location>
</feature>
<dbReference type="EMBL" id="JAATEP010000044">
    <property type="protein sequence ID" value="NJP96040.1"/>
    <property type="molecule type" value="Genomic_DNA"/>
</dbReference>
<dbReference type="GO" id="GO:0016787">
    <property type="term" value="F:hydrolase activity"/>
    <property type="evidence" value="ECO:0007669"/>
    <property type="project" value="UniProtKB-KW"/>
</dbReference>
<dbReference type="Proteomes" id="UP000696294">
    <property type="component" value="Unassembled WGS sequence"/>
</dbReference>
<evidence type="ECO:0000259" key="1">
    <source>
        <dbReference type="Pfam" id="PF12697"/>
    </source>
</evidence>
<keyword evidence="3" id="KW-1185">Reference proteome</keyword>
<dbReference type="RefSeq" id="WP_168017672.1">
    <property type="nucleotide sequence ID" value="NZ_JAATEP010000044.1"/>
</dbReference>
<evidence type="ECO:0000313" key="3">
    <source>
        <dbReference type="Proteomes" id="UP000696294"/>
    </source>
</evidence>
<dbReference type="InterPro" id="IPR000073">
    <property type="entry name" value="AB_hydrolase_1"/>
</dbReference>
<gene>
    <name evidence="2" type="ORF">HCN51_42530</name>
</gene>
<name>A0ABX1BE66_9ACTN</name>
<dbReference type="Gene3D" id="3.40.50.1820">
    <property type="entry name" value="alpha/beta hydrolase"/>
    <property type="match status" value="1"/>
</dbReference>
<dbReference type="PANTHER" id="PTHR43433:SF5">
    <property type="entry name" value="AB HYDROLASE-1 DOMAIN-CONTAINING PROTEIN"/>
    <property type="match status" value="1"/>
</dbReference>
<dbReference type="PANTHER" id="PTHR43433">
    <property type="entry name" value="HYDROLASE, ALPHA/BETA FOLD FAMILY PROTEIN"/>
    <property type="match status" value="1"/>
</dbReference>
<keyword evidence="2" id="KW-0378">Hydrolase</keyword>
<evidence type="ECO:0000313" key="2">
    <source>
        <dbReference type="EMBL" id="NJP96040.1"/>
    </source>
</evidence>